<feature type="region of interest" description="Disordered" evidence="1">
    <location>
        <begin position="1"/>
        <end position="119"/>
    </location>
</feature>
<comment type="caution">
    <text evidence="2">The sequence shown here is derived from an EMBL/GenBank/DDBJ whole genome shotgun (WGS) entry which is preliminary data.</text>
</comment>
<name>A0ABQ7BVH3_BRACR</name>
<evidence type="ECO:0000313" key="3">
    <source>
        <dbReference type="Proteomes" id="UP000266723"/>
    </source>
</evidence>
<dbReference type="Proteomes" id="UP000266723">
    <property type="component" value="Unassembled WGS sequence"/>
</dbReference>
<feature type="compositionally biased region" description="Basic and acidic residues" evidence="1">
    <location>
        <begin position="99"/>
        <end position="119"/>
    </location>
</feature>
<organism evidence="2 3">
    <name type="scientific">Brassica cretica</name>
    <name type="common">Mustard</name>
    <dbReference type="NCBI Taxonomy" id="69181"/>
    <lineage>
        <taxon>Eukaryota</taxon>
        <taxon>Viridiplantae</taxon>
        <taxon>Streptophyta</taxon>
        <taxon>Embryophyta</taxon>
        <taxon>Tracheophyta</taxon>
        <taxon>Spermatophyta</taxon>
        <taxon>Magnoliopsida</taxon>
        <taxon>eudicotyledons</taxon>
        <taxon>Gunneridae</taxon>
        <taxon>Pentapetalae</taxon>
        <taxon>rosids</taxon>
        <taxon>malvids</taxon>
        <taxon>Brassicales</taxon>
        <taxon>Brassicaceae</taxon>
        <taxon>Brassiceae</taxon>
        <taxon>Brassica</taxon>
    </lineage>
</organism>
<feature type="compositionally biased region" description="Polar residues" evidence="1">
    <location>
        <begin position="66"/>
        <end position="97"/>
    </location>
</feature>
<accession>A0ABQ7BVH3</accession>
<feature type="compositionally biased region" description="Basic residues" evidence="1">
    <location>
        <begin position="1"/>
        <end position="12"/>
    </location>
</feature>
<evidence type="ECO:0000256" key="1">
    <source>
        <dbReference type="SAM" id="MobiDB-lite"/>
    </source>
</evidence>
<reference evidence="2 3" key="1">
    <citation type="journal article" date="2020" name="BMC Genomics">
        <title>Intraspecific diversification of the crop wild relative Brassica cretica Lam. using demographic model selection.</title>
        <authorList>
            <person name="Kioukis A."/>
            <person name="Michalopoulou V.A."/>
            <person name="Briers L."/>
            <person name="Pirintsos S."/>
            <person name="Studholme D.J."/>
            <person name="Pavlidis P."/>
            <person name="Sarris P.F."/>
        </authorList>
    </citation>
    <scope>NUCLEOTIDE SEQUENCE [LARGE SCALE GENOMIC DNA]</scope>
    <source>
        <strain evidence="3">cv. PFS-1207/04</strain>
    </source>
</reference>
<protein>
    <submittedName>
        <fullName evidence="2">Uncharacterized protein</fullName>
    </submittedName>
</protein>
<gene>
    <name evidence="2" type="ORF">DY000_02007318</name>
</gene>
<sequence>MSSLKKRDKIQKKREVGKPESSFVTTPKRIHTISSRKVTPGHGQTDPEQRKQPSSNLLKGRVGPNAPSNSPNGQFGSSKPSNSPFRRVGSSKSSNSLIPREKRNVKLEDKCEVSKDKHEDRRKMEYFQEAINSTECRKGKSKPPLGGVYKDVEVDETKEQFFLLLELSALRNFRHYSRHALFL</sequence>
<evidence type="ECO:0000313" key="2">
    <source>
        <dbReference type="EMBL" id="KAF3543446.1"/>
    </source>
</evidence>
<keyword evidence="3" id="KW-1185">Reference proteome</keyword>
<proteinExistence type="predicted"/>
<dbReference type="EMBL" id="QGKV02000832">
    <property type="protein sequence ID" value="KAF3543446.1"/>
    <property type="molecule type" value="Genomic_DNA"/>
</dbReference>